<evidence type="ECO:0000313" key="2">
    <source>
        <dbReference type="EMBL" id="MXG91905.1"/>
    </source>
</evidence>
<keyword evidence="3" id="KW-1185">Reference proteome</keyword>
<gene>
    <name evidence="2" type="ORF">GRQ65_20380</name>
</gene>
<reference evidence="2 3" key="1">
    <citation type="submission" date="2019-12" db="EMBL/GenBank/DDBJ databases">
        <authorList>
            <person name="Kun Z."/>
        </authorList>
    </citation>
    <scope>NUCLEOTIDE SEQUENCE [LARGE SCALE GENOMIC DNA]</scope>
    <source>
        <strain evidence="2 3">YIM 123512</strain>
    </source>
</reference>
<protein>
    <submittedName>
        <fullName evidence="2">Uncharacterized protein</fullName>
    </submittedName>
</protein>
<name>A0A6L7F3U1_9ACTN</name>
<feature type="transmembrane region" description="Helical" evidence="1">
    <location>
        <begin position="108"/>
        <end position="129"/>
    </location>
</feature>
<feature type="transmembrane region" description="Helical" evidence="1">
    <location>
        <begin position="48"/>
        <end position="65"/>
    </location>
</feature>
<dbReference type="EMBL" id="WUEK01000016">
    <property type="protein sequence ID" value="MXG91905.1"/>
    <property type="molecule type" value="Genomic_DNA"/>
</dbReference>
<keyword evidence="1" id="KW-1133">Transmembrane helix</keyword>
<keyword evidence="1" id="KW-0812">Transmembrane</keyword>
<dbReference type="RefSeq" id="WP_160879843.1">
    <property type="nucleotide sequence ID" value="NZ_WUEK01000016.1"/>
</dbReference>
<proteinExistence type="predicted"/>
<feature type="transmembrane region" description="Helical" evidence="1">
    <location>
        <begin position="141"/>
        <end position="160"/>
    </location>
</feature>
<dbReference type="Proteomes" id="UP000473325">
    <property type="component" value="Unassembled WGS sequence"/>
</dbReference>
<dbReference type="AlphaFoldDB" id="A0A6L7F3U1"/>
<evidence type="ECO:0000313" key="3">
    <source>
        <dbReference type="Proteomes" id="UP000473325"/>
    </source>
</evidence>
<keyword evidence="1" id="KW-0472">Membrane</keyword>
<evidence type="ECO:0000256" key="1">
    <source>
        <dbReference type="SAM" id="Phobius"/>
    </source>
</evidence>
<accession>A0A6L7F3U1</accession>
<organism evidence="2 3">
    <name type="scientific">Nocardioides flavescens</name>
    <dbReference type="NCBI Taxonomy" id="2691959"/>
    <lineage>
        <taxon>Bacteria</taxon>
        <taxon>Bacillati</taxon>
        <taxon>Actinomycetota</taxon>
        <taxon>Actinomycetes</taxon>
        <taxon>Propionibacteriales</taxon>
        <taxon>Nocardioidaceae</taxon>
        <taxon>Nocardioides</taxon>
    </lineage>
</organism>
<sequence length="169" mass="17721">MRVGVGERLRLVSRDARLAVGAALGVVMVLIGIGLALVLAVAGTSEPVGLVLLAVLVLMGGYVVADALGQATRVELPPGRLVRDSSGLYGQWVREPEPNGPRPRPLRAVVVVLLMVLVGPFVIAVPLAWLGDQHDDHPGLVGVAVPVLLVLLGLVVRLVVGRLVGRRRD</sequence>
<feature type="transmembrane region" description="Helical" evidence="1">
    <location>
        <begin position="18"/>
        <end position="42"/>
    </location>
</feature>
<comment type="caution">
    <text evidence="2">The sequence shown here is derived from an EMBL/GenBank/DDBJ whole genome shotgun (WGS) entry which is preliminary data.</text>
</comment>